<dbReference type="InterPro" id="IPR011042">
    <property type="entry name" value="6-blade_b-propeller_TolB-like"/>
</dbReference>
<accession>A0ABU9XTE9</accession>
<dbReference type="InterPro" id="IPR013658">
    <property type="entry name" value="SGL"/>
</dbReference>
<dbReference type="InterPro" id="IPR005511">
    <property type="entry name" value="SMP-30"/>
</dbReference>
<dbReference type="EMBL" id="JBDIMF010000002">
    <property type="protein sequence ID" value="MEN2786355.1"/>
    <property type="molecule type" value="Genomic_DNA"/>
</dbReference>
<proteinExistence type="inferred from homology"/>
<dbReference type="Pfam" id="PF08450">
    <property type="entry name" value="SGL"/>
    <property type="match status" value="1"/>
</dbReference>
<keyword evidence="4" id="KW-1185">Reference proteome</keyword>
<dbReference type="PANTHER" id="PTHR10907">
    <property type="entry name" value="REGUCALCIN"/>
    <property type="match status" value="1"/>
</dbReference>
<evidence type="ECO:0000313" key="3">
    <source>
        <dbReference type="EMBL" id="MEN2786355.1"/>
    </source>
</evidence>
<dbReference type="GO" id="GO:0016787">
    <property type="term" value="F:hydrolase activity"/>
    <property type="evidence" value="ECO:0007669"/>
    <property type="project" value="UniProtKB-KW"/>
</dbReference>
<dbReference type="PANTHER" id="PTHR10907:SF47">
    <property type="entry name" value="REGUCALCIN"/>
    <property type="match status" value="1"/>
</dbReference>
<sequence>MALMQAGHLLAIGAELGEGPIWIDGALWFVDIKGSRIYRHVPETGALDRWDAPEFVGWVVPSAKGDLIAGLQSGPHRFSPEMGAFDRIAEIDAHLPANRLNDAAIDPAGRLFFGTMDNDEAAPSGRVFMLDAGAVSATAIHPTVITNGPAIAPGGTHLYHVDTLARTITVHAIAADGSVGPAAPFLRFTGDEGHPDGAICDAEGGVWVAFYGGWAARRYNTSGQLTDEVRFPVSNVTKIALGGPDHRTAYATTARQGLSAEALAAQPLAGDIFTFPVSIPGLPIPPANS</sequence>
<reference evidence="3 4" key="1">
    <citation type="submission" date="2024-05" db="EMBL/GenBank/DDBJ databases">
        <authorList>
            <person name="Liu Q."/>
            <person name="Xin Y.-H."/>
        </authorList>
    </citation>
    <scope>NUCLEOTIDE SEQUENCE [LARGE SCALE GENOMIC DNA]</scope>
    <source>
        <strain evidence="3 4">CGMCC 1.15349</strain>
    </source>
</reference>
<comment type="caution">
    <text evidence="3">The sequence shown here is derived from an EMBL/GenBank/DDBJ whole genome shotgun (WGS) entry which is preliminary data.</text>
</comment>
<evidence type="ECO:0000313" key="4">
    <source>
        <dbReference type="Proteomes" id="UP001404104"/>
    </source>
</evidence>
<keyword evidence="3" id="KW-0378">Hydrolase</keyword>
<dbReference type="PRINTS" id="PR01790">
    <property type="entry name" value="SMP30FAMILY"/>
</dbReference>
<dbReference type="Gene3D" id="2.120.10.30">
    <property type="entry name" value="TolB, C-terminal domain"/>
    <property type="match status" value="1"/>
</dbReference>
<name>A0ABU9XTE9_9SPHN</name>
<dbReference type="Proteomes" id="UP001404104">
    <property type="component" value="Unassembled WGS sequence"/>
</dbReference>
<gene>
    <name evidence="3" type="ORF">ABC969_07975</name>
</gene>
<dbReference type="EC" id="3.1.1.99" evidence="3"/>
<evidence type="ECO:0000256" key="1">
    <source>
        <dbReference type="ARBA" id="ARBA00008853"/>
    </source>
</evidence>
<evidence type="ECO:0000259" key="2">
    <source>
        <dbReference type="Pfam" id="PF08450"/>
    </source>
</evidence>
<dbReference type="SUPFAM" id="SSF63829">
    <property type="entry name" value="Calcium-dependent phosphotriesterase"/>
    <property type="match status" value="1"/>
</dbReference>
<comment type="similarity">
    <text evidence="1">Belongs to the SMP-30/CGR1 family.</text>
</comment>
<feature type="domain" description="SMP-30/Gluconolactonase/LRE-like region" evidence="2">
    <location>
        <begin position="16"/>
        <end position="255"/>
    </location>
</feature>
<protein>
    <submittedName>
        <fullName evidence="3">SMP-30/gluconolactonase/LRE family protein</fullName>
        <ecNumber evidence="3">3.1.1.99</ecNumber>
    </submittedName>
</protein>
<organism evidence="3 4">
    <name type="scientific">Sphingomonas qilianensis</name>
    <dbReference type="NCBI Taxonomy" id="1736690"/>
    <lineage>
        <taxon>Bacteria</taxon>
        <taxon>Pseudomonadati</taxon>
        <taxon>Pseudomonadota</taxon>
        <taxon>Alphaproteobacteria</taxon>
        <taxon>Sphingomonadales</taxon>
        <taxon>Sphingomonadaceae</taxon>
        <taxon>Sphingomonas</taxon>
    </lineage>
</organism>